<keyword evidence="2" id="KW-1185">Reference proteome</keyword>
<proteinExistence type="predicted"/>
<sequence length="150" mass="17211">MTPREKTNTIKKKAKKPEESMDNEECTYNGVRISDMIHSTLGALLETWSFDYVYLEISLSWEVVRILPYSAVQQFAYESYKKLYAGKDGELSVSGRLAADASAGMTSTFCYHIPKPPHLLLPLLNSLIRSQNFIQIQIKSELREYELMFC</sequence>
<evidence type="ECO:0000313" key="2">
    <source>
        <dbReference type="Proteomes" id="UP001055811"/>
    </source>
</evidence>
<dbReference type="Proteomes" id="UP001055811">
    <property type="component" value="Linkage Group LG09"/>
</dbReference>
<reference evidence="2" key="1">
    <citation type="journal article" date="2022" name="Mol. Ecol. Resour.">
        <title>The genomes of chicory, endive, great burdock and yacon provide insights into Asteraceae palaeo-polyploidization history and plant inulin production.</title>
        <authorList>
            <person name="Fan W."/>
            <person name="Wang S."/>
            <person name="Wang H."/>
            <person name="Wang A."/>
            <person name="Jiang F."/>
            <person name="Liu H."/>
            <person name="Zhao H."/>
            <person name="Xu D."/>
            <person name="Zhang Y."/>
        </authorList>
    </citation>
    <scope>NUCLEOTIDE SEQUENCE [LARGE SCALE GENOMIC DNA]</scope>
    <source>
        <strain evidence="2">cv. Punajuju</strain>
    </source>
</reference>
<organism evidence="1 2">
    <name type="scientific">Cichorium intybus</name>
    <name type="common">Chicory</name>
    <dbReference type="NCBI Taxonomy" id="13427"/>
    <lineage>
        <taxon>Eukaryota</taxon>
        <taxon>Viridiplantae</taxon>
        <taxon>Streptophyta</taxon>
        <taxon>Embryophyta</taxon>
        <taxon>Tracheophyta</taxon>
        <taxon>Spermatophyta</taxon>
        <taxon>Magnoliopsida</taxon>
        <taxon>eudicotyledons</taxon>
        <taxon>Gunneridae</taxon>
        <taxon>Pentapetalae</taxon>
        <taxon>asterids</taxon>
        <taxon>campanulids</taxon>
        <taxon>Asterales</taxon>
        <taxon>Asteraceae</taxon>
        <taxon>Cichorioideae</taxon>
        <taxon>Cichorieae</taxon>
        <taxon>Cichoriinae</taxon>
        <taxon>Cichorium</taxon>
    </lineage>
</organism>
<protein>
    <submittedName>
        <fullName evidence="1">Uncharacterized protein</fullName>
    </submittedName>
</protein>
<accession>A0ACB8YVS6</accession>
<evidence type="ECO:0000313" key="1">
    <source>
        <dbReference type="EMBL" id="KAI3689642.1"/>
    </source>
</evidence>
<gene>
    <name evidence="1" type="ORF">L2E82_47606</name>
</gene>
<reference evidence="1 2" key="2">
    <citation type="journal article" date="2022" name="Mol. Ecol. Resour.">
        <title>The genomes of chicory, endive, great burdock and yacon provide insights into Asteraceae paleo-polyploidization history and plant inulin production.</title>
        <authorList>
            <person name="Fan W."/>
            <person name="Wang S."/>
            <person name="Wang H."/>
            <person name="Wang A."/>
            <person name="Jiang F."/>
            <person name="Liu H."/>
            <person name="Zhao H."/>
            <person name="Xu D."/>
            <person name="Zhang Y."/>
        </authorList>
    </citation>
    <scope>NUCLEOTIDE SEQUENCE [LARGE SCALE GENOMIC DNA]</scope>
    <source>
        <strain evidence="2">cv. Punajuju</strain>
        <tissue evidence="1">Leaves</tissue>
    </source>
</reference>
<name>A0ACB8YVS6_CICIN</name>
<comment type="caution">
    <text evidence="1">The sequence shown here is derived from an EMBL/GenBank/DDBJ whole genome shotgun (WGS) entry which is preliminary data.</text>
</comment>
<dbReference type="EMBL" id="CM042017">
    <property type="protein sequence ID" value="KAI3689642.1"/>
    <property type="molecule type" value="Genomic_DNA"/>
</dbReference>